<dbReference type="PANTHER" id="PTHR45866:SF1">
    <property type="entry name" value="DNA GYRASE SUBUNIT B, MITOCHONDRIAL"/>
    <property type="match status" value="1"/>
</dbReference>
<dbReference type="InterPro" id="IPR013506">
    <property type="entry name" value="Topo_IIA_bsu_dom2"/>
</dbReference>
<dbReference type="FunFam" id="3.30.565.10:FF:000002">
    <property type="entry name" value="DNA gyrase subunit B"/>
    <property type="match status" value="1"/>
</dbReference>
<sequence>MSQTPEPAASYDASNIQVLEGLEAVRKRPGMYIGSTGERGLHHLVYEVVDNSVDEALAGYASHIRVVMQADGGIRVEDDGRGIPVDEHPTEKIPAVTLVLTSLHAGGKFGGGGYKVSGGLHGVGVSVVNALSTKLYVEIKRDGYRWTQSFTYGEPDGPLERHEETDETGTTTTFYASSEIFETVNYSYTTLEKRFREMAFLNKGLELVLRDDRPDTEDMEGPRGEDRPRDARFRFDKGLVDYVDYINVGSKAPIHKDVISIESEDESKGLSLEIAMQWNDSFIESVHSFANTINTHEGGTHEEGFRSALTTTVNKFATAQGLIKKASDNLSGEDIREGLTAIISIKLEEPQFEGQTKTKLGNSEAKSFVQSVLNDELGAWFEQNPAEGKTIVRKSIDAATARMAARKARDLARNRKGLMGGGGLPGKLADCQSRNPEECEIFIVEGNSAGGSAKGGRDPYAQAILPLRGKILNVEKARIDKILQNAEVQAIISALGTGVHDDFDIAKLRYHKIVLMADADVDGQHISTLLLTLLFRFMKPLIDAGHVYLAMPPLYKIKWTNAPHELAYSDSERDGLLAAGKEAGRRLPKEAPVQRYKGLGEMNDSELWETTMDPAQRVLRQVTLEDGAVADEMFTILMGEDVEQRRSFIQRNAKDVRFLDI</sequence>
<dbReference type="InterPro" id="IPR018522">
    <property type="entry name" value="TopoIIA_CS"/>
</dbReference>
<dbReference type="PRINTS" id="PR00418">
    <property type="entry name" value="TPI2FAMILY"/>
</dbReference>
<dbReference type="Pfam" id="PF00986">
    <property type="entry name" value="DNA_gyraseB_C"/>
    <property type="match status" value="1"/>
</dbReference>
<dbReference type="SMART" id="SM00387">
    <property type="entry name" value="HATPase_c"/>
    <property type="match status" value="1"/>
</dbReference>
<dbReference type="GO" id="GO:0005737">
    <property type="term" value="C:cytoplasm"/>
    <property type="evidence" value="ECO:0007669"/>
    <property type="project" value="UniProtKB-SubCell"/>
</dbReference>
<dbReference type="HAMAP" id="MF_01898">
    <property type="entry name" value="GyrB"/>
    <property type="match status" value="1"/>
</dbReference>
<dbReference type="PANTHER" id="PTHR45866">
    <property type="entry name" value="DNA GYRASE/TOPOISOMERASE SUBUNIT B"/>
    <property type="match status" value="1"/>
</dbReference>
<dbReference type="SUPFAM" id="SSF55874">
    <property type="entry name" value="ATPase domain of HSP90 chaperone/DNA topoisomerase II/histidine kinase"/>
    <property type="match status" value="1"/>
</dbReference>
<dbReference type="AlphaFoldDB" id="A0A2S0WHF2"/>
<dbReference type="Gene3D" id="3.40.50.670">
    <property type="match status" value="1"/>
</dbReference>
<comment type="catalytic activity">
    <reaction evidence="1 10">
        <text>ATP-dependent breakage, passage and rejoining of double-stranded DNA.</text>
        <dbReference type="EC" id="5.6.2.2"/>
    </reaction>
</comment>
<feature type="binding site" evidence="10">
    <location>
        <position position="518"/>
    </location>
    <ligand>
        <name>Mg(2+)</name>
        <dbReference type="ChEBI" id="CHEBI:18420"/>
        <label>1</label>
        <note>catalytic</note>
    </ligand>
</feature>
<dbReference type="NCBIfam" id="NF004189">
    <property type="entry name" value="PRK05644.1"/>
    <property type="match status" value="1"/>
</dbReference>
<dbReference type="CDD" id="cd00822">
    <property type="entry name" value="TopoII_Trans_DNA_gyrase"/>
    <property type="match status" value="1"/>
</dbReference>
<dbReference type="FunFam" id="3.40.50.670:FF:000002">
    <property type="entry name" value="DNA gyrase subunit B"/>
    <property type="match status" value="1"/>
</dbReference>
<dbReference type="CDD" id="cd16928">
    <property type="entry name" value="HATPase_GyrB-like"/>
    <property type="match status" value="1"/>
</dbReference>
<keyword evidence="6 10" id="KW-0460">Magnesium</keyword>
<proteinExistence type="inferred from homology"/>
<dbReference type="SUPFAM" id="SSF56719">
    <property type="entry name" value="Type II DNA topoisomerase"/>
    <property type="match status" value="1"/>
</dbReference>
<keyword evidence="12" id="KW-1185">Reference proteome</keyword>
<evidence type="ECO:0000256" key="9">
    <source>
        <dbReference type="ARBA" id="ARBA00023235"/>
    </source>
</evidence>
<feature type="binding site" evidence="10">
    <location>
        <position position="520"/>
    </location>
    <ligand>
        <name>Mg(2+)</name>
        <dbReference type="ChEBI" id="CHEBI:18420"/>
        <label>2</label>
    </ligand>
</feature>
<dbReference type="Pfam" id="PF01751">
    <property type="entry name" value="Toprim"/>
    <property type="match status" value="1"/>
</dbReference>
<dbReference type="PROSITE" id="PS50880">
    <property type="entry name" value="TOPRIM"/>
    <property type="match status" value="1"/>
</dbReference>
<dbReference type="InterPro" id="IPR013759">
    <property type="entry name" value="Topo_IIA_B_C"/>
</dbReference>
<evidence type="ECO:0000256" key="4">
    <source>
        <dbReference type="ARBA" id="ARBA00022741"/>
    </source>
</evidence>
<dbReference type="Gene3D" id="3.30.230.10">
    <property type="match status" value="1"/>
</dbReference>
<dbReference type="InterPro" id="IPR013760">
    <property type="entry name" value="Topo_IIA-like_dom_sf"/>
</dbReference>
<evidence type="ECO:0000256" key="8">
    <source>
        <dbReference type="ARBA" id="ARBA00023125"/>
    </source>
</evidence>
<dbReference type="GO" id="GO:0006261">
    <property type="term" value="P:DNA-templated DNA replication"/>
    <property type="evidence" value="ECO:0007669"/>
    <property type="project" value="UniProtKB-UniRule"/>
</dbReference>
<organism evidence="11 12">
    <name type="scientific">Aeromicrobium chenweiae</name>
    <dbReference type="NCBI Taxonomy" id="2079793"/>
    <lineage>
        <taxon>Bacteria</taxon>
        <taxon>Bacillati</taxon>
        <taxon>Actinomycetota</taxon>
        <taxon>Actinomycetes</taxon>
        <taxon>Propionibacteriales</taxon>
        <taxon>Nocardioidaceae</taxon>
        <taxon>Aeromicrobium</taxon>
    </lineage>
</organism>
<dbReference type="FunFam" id="3.30.230.10:FF:000005">
    <property type="entry name" value="DNA gyrase subunit B"/>
    <property type="match status" value="1"/>
</dbReference>
<keyword evidence="3 10" id="KW-0479">Metal-binding</keyword>
<dbReference type="InterPro" id="IPR006171">
    <property type="entry name" value="TOPRIM_dom"/>
</dbReference>
<dbReference type="InterPro" id="IPR036890">
    <property type="entry name" value="HATPase_C_sf"/>
</dbReference>
<reference evidence="12" key="1">
    <citation type="submission" date="2018-01" db="EMBL/GenBank/DDBJ databases">
        <authorList>
            <person name="Li J."/>
        </authorList>
    </citation>
    <scope>NUCLEOTIDE SEQUENCE [LARGE SCALE GENOMIC DNA]</scope>
    <source>
        <strain evidence="12">592</strain>
    </source>
</reference>
<evidence type="ECO:0000256" key="7">
    <source>
        <dbReference type="ARBA" id="ARBA00023029"/>
    </source>
</evidence>
<dbReference type="InterPro" id="IPR014721">
    <property type="entry name" value="Ribsml_uS5_D2-typ_fold_subgr"/>
</dbReference>
<dbReference type="GO" id="GO:0003677">
    <property type="term" value="F:DNA binding"/>
    <property type="evidence" value="ECO:0007669"/>
    <property type="project" value="UniProtKB-KW"/>
</dbReference>
<name>A0A2S0WHF2_9ACTN</name>
<evidence type="ECO:0000256" key="6">
    <source>
        <dbReference type="ARBA" id="ARBA00022842"/>
    </source>
</evidence>
<dbReference type="InterPro" id="IPR001241">
    <property type="entry name" value="Topo_IIA"/>
</dbReference>
<evidence type="ECO:0000313" key="11">
    <source>
        <dbReference type="EMBL" id="AWB90751.1"/>
    </source>
</evidence>
<dbReference type="Pfam" id="PF00204">
    <property type="entry name" value="DNA_gyraseB"/>
    <property type="match status" value="1"/>
</dbReference>
<dbReference type="InterPro" id="IPR002288">
    <property type="entry name" value="DNA_gyrase_B_C"/>
</dbReference>
<feature type="binding site" evidence="10">
    <location>
        <position position="445"/>
    </location>
    <ligand>
        <name>Mg(2+)</name>
        <dbReference type="ChEBI" id="CHEBI:18420"/>
        <label>1</label>
        <note>catalytic</note>
    </ligand>
</feature>
<keyword evidence="10" id="KW-0963">Cytoplasm</keyword>
<dbReference type="GO" id="GO:0005694">
    <property type="term" value="C:chromosome"/>
    <property type="evidence" value="ECO:0007669"/>
    <property type="project" value="InterPro"/>
</dbReference>
<dbReference type="OrthoDB" id="9802808at2"/>
<comment type="function">
    <text evidence="10">A type II topoisomerase that negatively supercoils closed circular double-stranded (ds) DNA in an ATP-dependent manner to modulate DNA topology and maintain chromosomes in an underwound state. Negative supercoiling favors strand separation, and DNA replication, transcription, recombination and repair, all of which involve strand separation. Also able to catalyze the interconversion of other topological isomers of dsDNA rings, including catenanes and knotted rings. Type II topoisomerases break and join 2 DNA strands simultaneously in an ATP-dependent manner.</text>
</comment>
<protein>
    <recommendedName>
        <fullName evidence="10">DNA gyrase subunit B</fullName>
        <ecNumber evidence="10">5.6.2.2</ecNumber>
    </recommendedName>
</protein>
<comment type="subcellular location">
    <subcellularLocation>
        <location evidence="10">Cytoplasm</location>
    </subcellularLocation>
</comment>
<dbReference type="InterPro" id="IPR011557">
    <property type="entry name" value="GyrB"/>
</dbReference>
<keyword evidence="7 10" id="KW-0799">Topoisomerase</keyword>
<dbReference type="InterPro" id="IPR003594">
    <property type="entry name" value="HATPase_dom"/>
</dbReference>
<evidence type="ECO:0000256" key="3">
    <source>
        <dbReference type="ARBA" id="ARBA00022723"/>
    </source>
</evidence>
<dbReference type="SMART" id="SM00433">
    <property type="entry name" value="TOP2c"/>
    <property type="match status" value="1"/>
</dbReference>
<comment type="subunit">
    <text evidence="10">Heterotetramer, composed of two GyrA and two GyrB chains. In the heterotetramer, GyrA contains the active site tyrosine that forms a transient covalent intermediate with DNA, while GyrB binds cofactors and catalyzes ATP hydrolysis.</text>
</comment>
<dbReference type="EMBL" id="CP026952">
    <property type="protein sequence ID" value="AWB90751.1"/>
    <property type="molecule type" value="Genomic_DNA"/>
</dbReference>
<dbReference type="GO" id="GO:0034335">
    <property type="term" value="F:DNA negative supercoiling activity"/>
    <property type="evidence" value="ECO:0007669"/>
    <property type="project" value="UniProtKB-ARBA"/>
</dbReference>
<feature type="site" description="Interaction with DNA" evidence="10">
    <location>
        <position position="470"/>
    </location>
</feature>
<dbReference type="PRINTS" id="PR01159">
    <property type="entry name" value="DNAGYRASEB"/>
</dbReference>
<accession>A0A5F2EVT7</accession>
<dbReference type="SUPFAM" id="SSF54211">
    <property type="entry name" value="Ribosomal protein S5 domain 2-like"/>
    <property type="match status" value="1"/>
</dbReference>
<comment type="similarity">
    <text evidence="2 10">Belongs to the type II topoisomerase GyrB family.</text>
</comment>
<keyword evidence="4 10" id="KW-0547">Nucleotide-binding</keyword>
<dbReference type="InterPro" id="IPR020568">
    <property type="entry name" value="Ribosomal_Su5_D2-typ_SF"/>
</dbReference>
<dbReference type="RefSeq" id="WP_108576398.1">
    <property type="nucleotide sequence ID" value="NZ_CP026952.1"/>
</dbReference>
<dbReference type="KEGG" id="aez:C3E78_00035"/>
<feature type="binding site" evidence="10">
    <location>
        <position position="518"/>
    </location>
    <ligand>
        <name>Mg(2+)</name>
        <dbReference type="ChEBI" id="CHEBI:18420"/>
        <label>2</label>
    </ligand>
</feature>
<dbReference type="NCBIfam" id="TIGR01059">
    <property type="entry name" value="gyrB"/>
    <property type="match status" value="1"/>
</dbReference>
<dbReference type="EC" id="5.6.2.2" evidence="10"/>
<keyword evidence="5 10" id="KW-0067">ATP-binding</keyword>
<evidence type="ECO:0000256" key="5">
    <source>
        <dbReference type="ARBA" id="ARBA00022840"/>
    </source>
</evidence>
<dbReference type="GO" id="GO:0006265">
    <property type="term" value="P:DNA topological change"/>
    <property type="evidence" value="ECO:0007669"/>
    <property type="project" value="UniProtKB-UniRule"/>
</dbReference>
<dbReference type="Pfam" id="PF02518">
    <property type="entry name" value="HATPase_c"/>
    <property type="match status" value="1"/>
</dbReference>
<accession>A0A2S0WHF2</accession>
<keyword evidence="8" id="KW-0238">DNA-binding</keyword>
<dbReference type="NCBIfam" id="NF011501">
    <property type="entry name" value="PRK14939.1"/>
    <property type="match status" value="1"/>
</dbReference>
<comment type="cofactor">
    <cofactor evidence="10">
        <name>Mg(2+)</name>
        <dbReference type="ChEBI" id="CHEBI:18420"/>
    </cofactor>
    <cofactor evidence="10">
        <name>Mn(2+)</name>
        <dbReference type="ChEBI" id="CHEBI:29035"/>
    </cofactor>
    <cofactor evidence="10">
        <name>Ca(2+)</name>
        <dbReference type="ChEBI" id="CHEBI:29108"/>
    </cofactor>
    <text evidence="10">Binds two Mg(2+) per subunit. The magnesium ions form salt bridges with both the protein and the DNA. Can also accept other divalent metal cations, such as Mn(2+) or Ca(2+).</text>
</comment>
<comment type="miscellaneous">
    <text evidence="10">Few gyrases are as efficient as E.coli at forming negative supercoils. Not all organisms have 2 type II topoisomerases; in organisms with a single type II topoisomerase this enzyme also has to decatenate newly replicated chromosomes.</text>
</comment>
<dbReference type="PROSITE" id="PS00177">
    <property type="entry name" value="TOPOISOMERASE_II"/>
    <property type="match status" value="1"/>
</dbReference>
<evidence type="ECO:0000256" key="1">
    <source>
        <dbReference type="ARBA" id="ARBA00000185"/>
    </source>
</evidence>
<gene>
    <name evidence="10 11" type="primary">gyrB</name>
    <name evidence="11" type="ORF">C3E78_00035</name>
</gene>
<dbReference type="Gene3D" id="3.30.565.10">
    <property type="entry name" value="Histidine kinase-like ATPase, C-terminal domain"/>
    <property type="match status" value="1"/>
</dbReference>
<dbReference type="Proteomes" id="UP000244384">
    <property type="component" value="Chromosome"/>
</dbReference>
<evidence type="ECO:0000256" key="2">
    <source>
        <dbReference type="ARBA" id="ARBA00010708"/>
    </source>
</evidence>
<dbReference type="GO" id="GO:0046872">
    <property type="term" value="F:metal ion binding"/>
    <property type="evidence" value="ECO:0007669"/>
    <property type="project" value="UniProtKB-KW"/>
</dbReference>
<evidence type="ECO:0000313" key="12">
    <source>
        <dbReference type="Proteomes" id="UP000244384"/>
    </source>
</evidence>
<feature type="site" description="Interaction with DNA" evidence="10">
    <location>
        <position position="473"/>
    </location>
</feature>
<evidence type="ECO:0000256" key="10">
    <source>
        <dbReference type="HAMAP-Rule" id="MF_01898"/>
    </source>
</evidence>
<dbReference type="GO" id="GO:0005524">
    <property type="term" value="F:ATP binding"/>
    <property type="evidence" value="ECO:0007669"/>
    <property type="project" value="UniProtKB-UniRule"/>
</dbReference>
<keyword evidence="9 10" id="KW-0413">Isomerase</keyword>
<dbReference type="InterPro" id="IPR000565">
    <property type="entry name" value="Topo_IIA_B"/>
</dbReference>